<evidence type="ECO:0000256" key="5">
    <source>
        <dbReference type="ARBA" id="ARBA00023004"/>
    </source>
</evidence>
<dbReference type="PANTHER" id="PTHR33751">
    <property type="entry name" value="CBB3-TYPE CYTOCHROME C OXIDASE SUBUNIT FIXP"/>
    <property type="match status" value="1"/>
</dbReference>
<evidence type="ECO:0000313" key="9">
    <source>
        <dbReference type="EMBL" id="SNY49619.1"/>
    </source>
</evidence>
<keyword evidence="5 6" id="KW-0408">Iron</keyword>
<keyword evidence="2 6" id="KW-0349">Heme</keyword>
<gene>
    <name evidence="9" type="ORF">SAMN06297280_1481</name>
</gene>
<keyword evidence="3 6" id="KW-0479">Metal-binding</keyword>
<proteinExistence type="predicted"/>
<keyword evidence="10" id="KW-1185">Reference proteome</keyword>
<accession>A0A285INQ1</accession>
<evidence type="ECO:0000256" key="6">
    <source>
        <dbReference type="PROSITE-ProRule" id="PRU00433"/>
    </source>
</evidence>
<protein>
    <submittedName>
        <fullName evidence="9">Cytochrome C oxidase, cbb3-type, subunit III</fullName>
    </submittedName>
</protein>
<evidence type="ECO:0000256" key="7">
    <source>
        <dbReference type="SAM" id="SignalP"/>
    </source>
</evidence>
<organism evidence="9 10">
    <name type="scientific">Arsukibacterium tuosuense</name>
    <dbReference type="NCBI Taxonomy" id="1323745"/>
    <lineage>
        <taxon>Bacteria</taxon>
        <taxon>Pseudomonadati</taxon>
        <taxon>Pseudomonadota</taxon>
        <taxon>Gammaproteobacteria</taxon>
        <taxon>Chromatiales</taxon>
        <taxon>Chromatiaceae</taxon>
        <taxon>Arsukibacterium</taxon>
    </lineage>
</organism>
<evidence type="ECO:0000259" key="8">
    <source>
        <dbReference type="PROSITE" id="PS51007"/>
    </source>
</evidence>
<dbReference type="InterPro" id="IPR036909">
    <property type="entry name" value="Cyt_c-like_dom_sf"/>
</dbReference>
<dbReference type="OrthoDB" id="9796421at2"/>
<feature type="chain" id="PRO_5012289709" evidence="7">
    <location>
        <begin position="30"/>
        <end position="139"/>
    </location>
</feature>
<dbReference type="GO" id="GO:0046872">
    <property type="term" value="F:metal ion binding"/>
    <property type="evidence" value="ECO:0007669"/>
    <property type="project" value="UniProtKB-KW"/>
</dbReference>
<dbReference type="InterPro" id="IPR050597">
    <property type="entry name" value="Cytochrome_c_Oxidase_Subunit"/>
</dbReference>
<dbReference type="EMBL" id="OBEB01000002">
    <property type="protein sequence ID" value="SNY49619.1"/>
    <property type="molecule type" value="Genomic_DNA"/>
</dbReference>
<dbReference type="AlphaFoldDB" id="A0A285INQ1"/>
<keyword evidence="7" id="KW-0732">Signal</keyword>
<dbReference type="RefSeq" id="WP_097110741.1">
    <property type="nucleotide sequence ID" value="NZ_OBEB01000002.1"/>
</dbReference>
<evidence type="ECO:0000256" key="3">
    <source>
        <dbReference type="ARBA" id="ARBA00022723"/>
    </source>
</evidence>
<dbReference type="GO" id="GO:0009055">
    <property type="term" value="F:electron transfer activity"/>
    <property type="evidence" value="ECO:0007669"/>
    <property type="project" value="InterPro"/>
</dbReference>
<dbReference type="GO" id="GO:0020037">
    <property type="term" value="F:heme binding"/>
    <property type="evidence" value="ECO:0007669"/>
    <property type="project" value="InterPro"/>
</dbReference>
<name>A0A285INQ1_9GAMM</name>
<dbReference type="InterPro" id="IPR009056">
    <property type="entry name" value="Cyt_c-like_dom"/>
</dbReference>
<keyword evidence="1" id="KW-0813">Transport</keyword>
<dbReference type="PROSITE" id="PS51257">
    <property type="entry name" value="PROKAR_LIPOPROTEIN"/>
    <property type="match status" value="1"/>
</dbReference>
<evidence type="ECO:0000256" key="2">
    <source>
        <dbReference type="ARBA" id="ARBA00022617"/>
    </source>
</evidence>
<evidence type="ECO:0000313" key="10">
    <source>
        <dbReference type="Proteomes" id="UP000219353"/>
    </source>
</evidence>
<dbReference type="Gene3D" id="1.10.760.10">
    <property type="entry name" value="Cytochrome c-like domain"/>
    <property type="match status" value="1"/>
</dbReference>
<evidence type="ECO:0000256" key="4">
    <source>
        <dbReference type="ARBA" id="ARBA00022982"/>
    </source>
</evidence>
<dbReference type="SUPFAM" id="SSF46626">
    <property type="entry name" value="Cytochrome c"/>
    <property type="match status" value="1"/>
</dbReference>
<dbReference type="Pfam" id="PF00034">
    <property type="entry name" value="Cytochrom_C"/>
    <property type="match status" value="1"/>
</dbReference>
<feature type="domain" description="Cytochrome c" evidence="8">
    <location>
        <begin position="43"/>
        <end position="128"/>
    </location>
</feature>
<sequence>MNKALAPARRVTLFIAVTVMALSSLSACTDPTPDASQQQLTASLTEPQRQLFEQGQLKAYSCASCHGRNGISSHPNYPSLAGRSERDLASALTAYRSGERKHALMTPQARGLNDADIAALAYYFSLQTPATTSAATQAD</sequence>
<evidence type="ECO:0000256" key="1">
    <source>
        <dbReference type="ARBA" id="ARBA00022448"/>
    </source>
</evidence>
<dbReference type="Proteomes" id="UP000219353">
    <property type="component" value="Unassembled WGS sequence"/>
</dbReference>
<reference evidence="10" key="1">
    <citation type="submission" date="2017-09" db="EMBL/GenBank/DDBJ databases">
        <authorList>
            <person name="Varghese N."/>
            <person name="Submissions S."/>
        </authorList>
    </citation>
    <scope>NUCLEOTIDE SEQUENCE [LARGE SCALE GENOMIC DNA]</scope>
    <source>
        <strain evidence="10">CGMCC 1.12461</strain>
    </source>
</reference>
<keyword evidence="4" id="KW-0249">Electron transport</keyword>
<feature type="signal peptide" evidence="7">
    <location>
        <begin position="1"/>
        <end position="29"/>
    </location>
</feature>
<dbReference type="PROSITE" id="PS51007">
    <property type="entry name" value="CYTC"/>
    <property type="match status" value="1"/>
</dbReference>
<dbReference type="PANTHER" id="PTHR33751:SF9">
    <property type="entry name" value="CYTOCHROME C4"/>
    <property type="match status" value="1"/>
</dbReference>